<evidence type="ECO:0000313" key="4">
    <source>
        <dbReference type="EMBL" id="MBD3932043.1"/>
    </source>
</evidence>
<dbReference type="InterPro" id="IPR050559">
    <property type="entry name" value="P-Pant_transferase_sf"/>
</dbReference>
<dbReference type="SUPFAM" id="SSF56214">
    <property type="entry name" value="4'-phosphopantetheinyl transferase"/>
    <property type="match status" value="2"/>
</dbReference>
<dbReference type="Proteomes" id="UP000632289">
    <property type="component" value="Unassembled WGS sequence"/>
</dbReference>
<dbReference type="GO" id="GO:0005829">
    <property type="term" value="C:cytosol"/>
    <property type="evidence" value="ECO:0007669"/>
    <property type="project" value="TreeGrafter"/>
</dbReference>
<keyword evidence="5" id="KW-1185">Reference proteome</keyword>
<comment type="caution">
    <text evidence="4">The sequence shown here is derived from an EMBL/GenBank/DDBJ whole genome shotgun (WGS) entry which is preliminary data.</text>
</comment>
<dbReference type="Pfam" id="PF01648">
    <property type="entry name" value="ACPS"/>
    <property type="match status" value="1"/>
</dbReference>
<organism evidence="4 5">
    <name type="scientific">Streptomyces chumphonensis</name>
    <dbReference type="NCBI Taxonomy" id="1214925"/>
    <lineage>
        <taxon>Bacteria</taxon>
        <taxon>Bacillati</taxon>
        <taxon>Actinomycetota</taxon>
        <taxon>Actinomycetes</taxon>
        <taxon>Kitasatosporales</taxon>
        <taxon>Streptomycetaceae</taxon>
        <taxon>Streptomyces</taxon>
    </lineage>
</organism>
<dbReference type="EMBL" id="JACXYU010000004">
    <property type="protein sequence ID" value="MBD3932043.1"/>
    <property type="molecule type" value="Genomic_DNA"/>
</dbReference>
<comment type="similarity">
    <text evidence="1">Belongs to the P-Pant transferase superfamily. Gsp/Sfp/HetI/AcpT family.</text>
</comment>
<sequence>MGRTITYGPSPREGSPVYKPSELVVSDAALQPAPLVDGTPALWTVRVADHVGDAARLAPHLLDQDERTHADAFRRATDRDLYVTSHVALRLLLAAYLDRPPATLPLTRLACPGCDKPHGRPAVAGAPLHFSLSHTGDLALIAVATAPVGADVETVPTPDTVATVARSLHPRETAELGTLPPHEAPAAFTRAWTRKEAYLKGLGIGLARDPSLDYLGSGPTPAPLVGWTVTDVHTPTGYGAAVALATH</sequence>
<feature type="domain" description="4'-phosphopantetheinyl transferase" evidence="3">
    <location>
        <begin position="147"/>
        <end position="213"/>
    </location>
</feature>
<dbReference type="GO" id="GO:0000287">
    <property type="term" value="F:magnesium ion binding"/>
    <property type="evidence" value="ECO:0007669"/>
    <property type="project" value="InterPro"/>
</dbReference>
<protein>
    <submittedName>
        <fullName evidence="4">4'-phosphopantetheinyl transferase superfamily protein</fullName>
    </submittedName>
</protein>
<dbReference type="InterPro" id="IPR008278">
    <property type="entry name" value="4-PPantetheinyl_Trfase_dom"/>
</dbReference>
<evidence type="ECO:0000256" key="2">
    <source>
        <dbReference type="ARBA" id="ARBA00022679"/>
    </source>
</evidence>
<evidence type="ECO:0000256" key="1">
    <source>
        <dbReference type="ARBA" id="ARBA00010990"/>
    </source>
</evidence>
<dbReference type="Gene3D" id="3.90.470.20">
    <property type="entry name" value="4'-phosphopantetheinyl transferase domain"/>
    <property type="match status" value="1"/>
</dbReference>
<evidence type="ECO:0000259" key="3">
    <source>
        <dbReference type="Pfam" id="PF01648"/>
    </source>
</evidence>
<dbReference type="PANTHER" id="PTHR12215:SF10">
    <property type="entry name" value="L-AMINOADIPATE-SEMIALDEHYDE DEHYDROGENASE-PHOSPHOPANTETHEINYL TRANSFERASE"/>
    <property type="match status" value="1"/>
</dbReference>
<accession>A0A927EYH8</accession>
<proteinExistence type="inferred from homology"/>
<dbReference type="AlphaFoldDB" id="A0A927EYH8"/>
<name>A0A927EYH8_9ACTN</name>
<evidence type="ECO:0000313" key="5">
    <source>
        <dbReference type="Proteomes" id="UP000632289"/>
    </source>
</evidence>
<reference evidence="4" key="1">
    <citation type="submission" date="2020-09" db="EMBL/GenBank/DDBJ databases">
        <title>Secondary metabolite and genome analysis of marine Streptomyces chumphonensis KK1-2T.</title>
        <authorList>
            <person name="Phongsopitanun W."/>
            <person name="Kanchanasin P."/>
            <person name="Pittayakhajonwut P."/>
            <person name="Suwanborirux K."/>
            <person name="Tanasupawat S."/>
        </authorList>
    </citation>
    <scope>NUCLEOTIDE SEQUENCE</scope>
    <source>
        <strain evidence="4">KK1-2</strain>
    </source>
</reference>
<dbReference type="GO" id="GO:0019878">
    <property type="term" value="P:lysine biosynthetic process via aminoadipic acid"/>
    <property type="evidence" value="ECO:0007669"/>
    <property type="project" value="TreeGrafter"/>
</dbReference>
<dbReference type="InterPro" id="IPR037143">
    <property type="entry name" value="4-PPantetheinyl_Trfase_dom_sf"/>
</dbReference>
<keyword evidence="2 4" id="KW-0808">Transferase</keyword>
<dbReference type="GO" id="GO:0008897">
    <property type="term" value="F:holo-[acyl-carrier-protein] synthase activity"/>
    <property type="evidence" value="ECO:0007669"/>
    <property type="project" value="InterPro"/>
</dbReference>
<gene>
    <name evidence="4" type="ORF">IF129_10805</name>
</gene>
<dbReference type="PANTHER" id="PTHR12215">
    <property type="entry name" value="PHOSPHOPANTETHEINE TRANSFERASE"/>
    <property type="match status" value="1"/>
</dbReference>